<feature type="non-terminal residue" evidence="2">
    <location>
        <position position="1"/>
    </location>
</feature>
<evidence type="ECO:0000313" key="3">
    <source>
        <dbReference type="Proteomes" id="UP000308768"/>
    </source>
</evidence>
<gene>
    <name evidence="2" type="ORF">B0A49_13806</name>
</gene>
<feature type="compositionally biased region" description="Low complexity" evidence="1">
    <location>
        <begin position="183"/>
        <end position="193"/>
    </location>
</feature>
<dbReference type="EMBL" id="NAJN01003323">
    <property type="protein sequence ID" value="TKA40847.1"/>
    <property type="molecule type" value="Genomic_DNA"/>
</dbReference>
<organism evidence="2 3">
    <name type="scientific">Cryomyces minteri</name>
    <dbReference type="NCBI Taxonomy" id="331657"/>
    <lineage>
        <taxon>Eukaryota</taxon>
        <taxon>Fungi</taxon>
        <taxon>Dikarya</taxon>
        <taxon>Ascomycota</taxon>
        <taxon>Pezizomycotina</taxon>
        <taxon>Dothideomycetes</taxon>
        <taxon>Dothideomycetes incertae sedis</taxon>
        <taxon>Cryomyces</taxon>
    </lineage>
</organism>
<feature type="region of interest" description="Disordered" evidence="1">
    <location>
        <begin position="1"/>
        <end position="212"/>
    </location>
</feature>
<accession>A0A4U0UXQ9</accession>
<protein>
    <submittedName>
        <fullName evidence="2">Uncharacterized protein</fullName>
    </submittedName>
</protein>
<dbReference type="STRING" id="331657.A0A4U0UXQ9"/>
<keyword evidence="3" id="KW-1185">Reference proteome</keyword>
<dbReference type="AlphaFoldDB" id="A0A4U0UXQ9"/>
<feature type="compositionally biased region" description="Basic and acidic residues" evidence="1">
    <location>
        <begin position="9"/>
        <end position="21"/>
    </location>
</feature>
<name>A0A4U0UXQ9_9PEZI</name>
<feature type="compositionally biased region" description="Polar residues" evidence="1">
    <location>
        <begin position="75"/>
        <end position="86"/>
    </location>
</feature>
<dbReference type="OrthoDB" id="5424692at2759"/>
<feature type="compositionally biased region" description="Low complexity" evidence="1">
    <location>
        <begin position="56"/>
        <end position="74"/>
    </location>
</feature>
<evidence type="ECO:0000313" key="2">
    <source>
        <dbReference type="EMBL" id="TKA40847.1"/>
    </source>
</evidence>
<dbReference type="Proteomes" id="UP000308768">
    <property type="component" value="Unassembled WGS sequence"/>
</dbReference>
<evidence type="ECO:0000256" key="1">
    <source>
        <dbReference type="SAM" id="MobiDB-lite"/>
    </source>
</evidence>
<sequence length="281" mass="29671">SPVPLSPPRRRESPPPRDRGYDMNGDGRGPLSGPAYRNGDSARPPPSGPGGQRNYSSAMSPPAGPASAPMSMSAHNRQGSVLSAPSQPRGGGGGRGSFGREYPRDFSRDYPSPPQHPSRRGSGHSPRGGRGGPPPYDREYANSGPPTGPRGSFGASERAPPAPPFRGSLNSTSTTYPRTQRFSAQAPPSSSASRHLDDLPPIIPGGQNAAEPFDNTKLLKLEEEAKRLREIIAERQAKKRQGLREWGKLERESGTAALRSELAEGGLRALNGEGELGGAAF</sequence>
<feature type="compositionally biased region" description="Polar residues" evidence="1">
    <location>
        <begin position="168"/>
        <end position="182"/>
    </location>
</feature>
<comment type="caution">
    <text evidence="2">The sequence shown here is derived from an EMBL/GenBank/DDBJ whole genome shotgun (WGS) entry which is preliminary data.</text>
</comment>
<proteinExistence type="predicted"/>
<reference evidence="2 3" key="1">
    <citation type="submission" date="2017-03" db="EMBL/GenBank/DDBJ databases">
        <title>Genomes of endolithic fungi from Antarctica.</title>
        <authorList>
            <person name="Coleine C."/>
            <person name="Masonjones S."/>
            <person name="Stajich J.E."/>
        </authorList>
    </citation>
    <scope>NUCLEOTIDE SEQUENCE [LARGE SCALE GENOMIC DNA]</scope>
    <source>
        <strain evidence="2 3">CCFEE 5187</strain>
    </source>
</reference>